<dbReference type="PROSITE" id="PS50156">
    <property type="entry name" value="SSD"/>
    <property type="match status" value="1"/>
</dbReference>
<evidence type="ECO:0000256" key="1">
    <source>
        <dbReference type="ARBA" id="ARBA00004651"/>
    </source>
</evidence>
<evidence type="ECO:0000256" key="6">
    <source>
        <dbReference type="ARBA" id="ARBA00023136"/>
    </source>
</evidence>
<dbReference type="OrthoDB" id="2365435at2"/>
<feature type="transmembrane region" description="Helical" evidence="7">
    <location>
        <begin position="192"/>
        <end position="209"/>
    </location>
</feature>
<proteinExistence type="inferred from homology"/>
<feature type="transmembrane region" description="Helical" evidence="7">
    <location>
        <begin position="321"/>
        <end position="347"/>
    </location>
</feature>
<feature type="transmembrane region" description="Helical" evidence="7">
    <location>
        <begin position="686"/>
        <end position="708"/>
    </location>
</feature>
<keyword evidence="10" id="KW-1185">Reference proteome</keyword>
<evidence type="ECO:0000313" key="10">
    <source>
        <dbReference type="Proteomes" id="UP000031014"/>
    </source>
</evidence>
<dbReference type="InterPro" id="IPR004869">
    <property type="entry name" value="MMPL_dom"/>
</dbReference>
<dbReference type="AlphaFoldDB" id="A0A0A8XB47"/>
<evidence type="ECO:0000256" key="5">
    <source>
        <dbReference type="ARBA" id="ARBA00022989"/>
    </source>
</evidence>
<dbReference type="Pfam" id="PF03176">
    <property type="entry name" value="MMPL"/>
    <property type="match status" value="2"/>
</dbReference>
<feature type="transmembrane region" description="Helical" evidence="7">
    <location>
        <begin position="386"/>
        <end position="406"/>
    </location>
</feature>
<evidence type="ECO:0000313" key="9">
    <source>
        <dbReference type="EMBL" id="GAM15366.1"/>
    </source>
</evidence>
<feature type="transmembrane region" description="Helical" evidence="7">
    <location>
        <begin position="292"/>
        <end position="315"/>
    </location>
</feature>
<keyword evidence="5 7" id="KW-1133">Transmembrane helix</keyword>
<dbReference type="RefSeq" id="WP_041967028.1">
    <property type="nucleotide sequence ID" value="NZ_BASE01000081.1"/>
</dbReference>
<reference evidence="9 10" key="1">
    <citation type="submission" date="2013-06" db="EMBL/GenBank/DDBJ databases">
        <title>Whole genome shotgun sequence of Bacillus selenatarsenatis SF-1.</title>
        <authorList>
            <person name="Kuroda M."/>
            <person name="Sei K."/>
            <person name="Yamashita M."/>
            <person name="Ike M."/>
        </authorList>
    </citation>
    <scope>NUCLEOTIDE SEQUENCE [LARGE SCALE GENOMIC DNA]</scope>
    <source>
        <strain evidence="9 10">SF-1</strain>
    </source>
</reference>
<comment type="caution">
    <text evidence="9">The sequence shown here is derived from an EMBL/GenBank/DDBJ whole genome shotgun (WGS) entry which is preliminary data.</text>
</comment>
<comment type="similarity">
    <text evidence="2">Belongs to the resistance-nodulation-cell division (RND) (TC 2.A.6) family. MmpL subfamily.</text>
</comment>
<comment type="subcellular location">
    <subcellularLocation>
        <location evidence="1">Cell membrane</location>
        <topology evidence="1">Multi-pass membrane protein</topology>
    </subcellularLocation>
</comment>
<dbReference type="GO" id="GO:0005886">
    <property type="term" value="C:plasma membrane"/>
    <property type="evidence" value="ECO:0007669"/>
    <property type="project" value="UniProtKB-SubCell"/>
</dbReference>
<feature type="transmembrane region" description="Helical" evidence="7">
    <location>
        <begin position="250"/>
        <end position="271"/>
    </location>
</feature>
<feature type="transmembrane region" description="Helical" evidence="7">
    <location>
        <begin position="655"/>
        <end position="680"/>
    </location>
</feature>
<dbReference type="PANTHER" id="PTHR33406:SF6">
    <property type="entry name" value="MEMBRANE PROTEIN YDGH-RELATED"/>
    <property type="match status" value="1"/>
</dbReference>
<keyword evidence="6 7" id="KW-0472">Membrane</keyword>
<feature type="domain" description="SSD" evidence="8">
    <location>
        <begin position="607"/>
        <end position="714"/>
    </location>
</feature>
<feature type="transmembrane region" description="Helical" evidence="7">
    <location>
        <begin position="557"/>
        <end position="574"/>
    </location>
</feature>
<dbReference type="InterPro" id="IPR050545">
    <property type="entry name" value="Mycobact_MmpL"/>
</dbReference>
<dbReference type="Gene3D" id="1.20.1640.10">
    <property type="entry name" value="Multidrug efflux transporter AcrB transmembrane domain"/>
    <property type="match status" value="2"/>
</dbReference>
<keyword evidence="3" id="KW-1003">Cell membrane</keyword>
<keyword evidence="4 7" id="KW-0812">Transmembrane</keyword>
<feature type="transmembrane region" description="Helical" evidence="7">
    <location>
        <begin position="615"/>
        <end position="634"/>
    </location>
</feature>
<evidence type="ECO:0000256" key="3">
    <source>
        <dbReference type="ARBA" id="ARBA00022475"/>
    </source>
</evidence>
<evidence type="ECO:0000256" key="4">
    <source>
        <dbReference type="ARBA" id="ARBA00022692"/>
    </source>
</evidence>
<feature type="transmembrane region" description="Helical" evidence="7">
    <location>
        <begin position="581"/>
        <end position="603"/>
    </location>
</feature>
<dbReference type="EMBL" id="BASE01000081">
    <property type="protein sequence ID" value="GAM15366.1"/>
    <property type="molecule type" value="Genomic_DNA"/>
</dbReference>
<dbReference type="Proteomes" id="UP000031014">
    <property type="component" value="Unassembled WGS sequence"/>
</dbReference>
<evidence type="ECO:0000259" key="8">
    <source>
        <dbReference type="PROSITE" id="PS50156"/>
    </source>
</evidence>
<accession>A0A0A8XB47</accession>
<dbReference type="SUPFAM" id="SSF82866">
    <property type="entry name" value="Multidrug efflux transporter AcrB transmembrane domain"/>
    <property type="match status" value="2"/>
</dbReference>
<evidence type="ECO:0000256" key="7">
    <source>
        <dbReference type="SAM" id="Phobius"/>
    </source>
</evidence>
<organism evidence="9 10">
    <name type="scientific">Mesobacillus selenatarsenatis (strain DSM 18680 / JCM 14380 / FERM P-15431 / SF-1)</name>
    <dbReference type="NCBI Taxonomy" id="1321606"/>
    <lineage>
        <taxon>Bacteria</taxon>
        <taxon>Bacillati</taxon>
        <taxon>Bacillota</taxon>
        <taxon>Bacilli</taxon>
        <taxon>Bacillales</taxon>
        <taxon>Bacillaceae</taxon>
        <taxon>Mesobacillus</taxon>
    </lineage>
</organism>
<sequence>MKWARKLTAFSGSQKGSKGIVALWVLAALLLGWLAPSASDYATSINESGLPEDSVSLKADEKINEHFPDDEGIPALLVFNKKGEFTEDNFAIIDQISKKLTEAELEGVKEVVQFHLMPPEAKASFLSENNSTLILPVSLKENLERSTINDNIKKIGQLAKKELKGQEEVKLAITGPAGIVADMIGIFARADIVLLLGTVGLIFILLILIYRSPLLALVPLLGAGLVYEVVNKSIGIFGSAGMEIETQSTSIMSILLFAALTDYSLFIVARFKEELKKVENKYTAMKRAMEEVTEPILFSGGTVLAAMLVLFAAIYEPYRNFAPVFSIALVLILLGGLTLLPALYVLFGRKAFWPSLPKVDHQALAKSAIWSRLGNMVVKNPVKSGVFVLIPLVAIALNTVNITYSFNLIKSFPDDIQSRQGYEILEKNFSPGELAPTTLIVESDSEIGKEELQALRSELLDIDGVEQVNPDFDGVEHVNPDFALHTDSYFSKDKNAAKLEIVFAGNPYDQKTFDQLNEIRIQGGELKQGAGLEGANFYYAGETAKQAEVREVNDRDTWVVVLLTTVVIMVLLGMQTKSLIAPIYMMATIILSYFTALGAGFFIFDQFFGYSEISYRIPLYTFIFLVALGVDYNIMLISRIKEEARNHPIKEAISLGISHTGGVISSAGVILAATFAVLITQPIMELFMFGFTVAIGVLIDTFLIRTILVPAIMVKLGKYSLWPQKVK</sequence>
<dbReference type="STRING" id="1321606.SAMD00020551_3523"/>
<dbReference type="InterPro" id="IPR000731">
    <property type="entry name" value="SSD"/>
</dbReference>
<name>A0A0A8XB47_MESS1</name>
<dbReference type="PANTHER" id="PTHR33406">
    <property type="entry name" value="MEMBRANE PROTEIN MJ1562-RELATED"/>
    <property type="match status" value="1"/>
</dbReference>
<protein>
    <submittedName>
        <fullName evidence="9">Putative membrane protein actII-3</fullName>
    </submittedName>
</protein>
<gene>
    <name evidence="9" type="ORF">SAMD00020551_3523</name>
</gene>
<evidence type="ECO:0000256" key="2">
    <source>
        <dbReference type="ARBA" id="ARBA00010157"/>
    </source>
</evidence>